<dbReference type="InterPro" id="IPR000719">
    <property type="entry name" value="Prot_kinase_dom"/>
</dbReference>
<dbReference type="OrthoDB" id="26722at2759"/>
<dbReference type="InterPro" id="IPR051681">
    <property type="entry name" value="Ser/Thr_Kinases-Pseudokinases"/>
</dbReference>
<dbReference type="PROSITE" id="PS00108">
    <property type="entry name" value="PROTEIN_KINASE_ST"/>
    <property type="match status" value="1"/>
</dbReference>
<accession>A0A8H6S1Y8</accession>
<dbReference type="GO" id="GO:0005524">
    <property type="term" value="F:ATP binding"/>
    <property type="evidence" value="ECO:0007669"/>
    <property type="project" value="InterPro"/>
</dbReference>
<dbReference type="PROSITE" id="PS50011">
    <property type="entry name" value="PROTEIN_KINASE_DOM"/>
    <property type="match status" value="1"/>
</dbReference>
<dbReference type="Pfam" id="PF07714">
    <property type="entry name" value="PK_Tyr_Ser-Thr"/>
    <property type="match status" value="1"/>
</dbReference>
<organism evidence="3 4">
    <name type="scientific">Mycena indigotica</name>
    <dbReference type="NCBI Taxonomy" id="2126181"/>
    <lineage>
        <taxon>Eukaryota</taxon>
        <taxon>Fungi</taxon>
        <taxon>Dikarya</taxon>
        <taxon>Basidiomycota</taxon>
        <taxon>Agaricomycotina</taxon>
        <taxon>Agaricomycetes</taxon>
        <taxon>Agaricomycetidae</taxon>
        <taxon>Agaricales</taxon>
        <taxon>Marasmiineae</taxon>
        <taxon>Mycenaceae</taxon>
        <taxon>Mycena</taxon>
    </lineage>
</organism>
<dbReference type="InterPro" id="IPR008271">
    <property type="entry name" value="Ser/Thr_kinase_AS"/>
</dbReference>
<evidence type="ECO:0000313" key="3">
    <source>
        <dbReference type="EMBL" id="KAF7290843.1"/>
    </source>
</evidence>
<dbReference type="PANTHER" id="PTHR44329">
    <property type="entry name" value="SERINE/THREONINE-PROTEIN KINASE TNNI3K-RELATED"/>
    <property type="match status" value="1"/>
</dbReference>
<dbReference type="GeneID" id="59352221"/>
<dbReference type="RefSeq" id="XP_037214203.1">
    <property type="nucleotide sequence ID" value="XM_037369705.1"/>
</dbReference>
<sequence length="1040" mass="116630">MSPDESKPHHVSLTAARCRVSRRLGTVWNPALEPLDGPSNSSSQRPSATFTLTRSMAKSRSLWKQKQRTKSSENYDPSNVPVPPSKVRKPSNSPAVHPYINEDADCVKRFDAAGSSTTEFWKVDIRLTLLWCLAFEACPNQLRAAVDLWVSIISGTCERVDWGIWETGDEQWLRKMLLETENPTTDRFCLRASLLSPADWGRARTALQRRTTTHPGPLAGWSTRQRVLRVAWCTVTANSGHIGQEYPALVRYIDAWAHFTCPFRLSNDLDGKLRLHNRTNCFFSSCKVGVWQWFKAAVLDYNEGQVEAAIGCCARCVSRALPALESTPAASPINRPSVWPVVLWVVFQIQANGQNTIDDFLELLSPQLNRRRAVYNGVSSDSATAGMWTWDIQDEGYLRNALLPFSSHGWMEKYPTSWRKYLEMLDEQGWDTIEAATFRSSRDRPAGLDAPAETTTRIGTLALWASSAFHSAPKSPITITLDSAALLDLAQFLPSDSLSNGTGFIRFLIENPRRKRKKTKSIQYDMNLSTATVDWHLPHEWLAHNREQLRTALVTDVAEGLSLLRLVESVYWVWRIPAALPLRFIMSVYAKLVKQGDEDALNQLRICLHDWQNWGPLASLVNFKVALSTVIGLANDIERDVLPTRLINVFIHTDILTNGEEAQKLLDLIQDLLDYPLLHDRVRPVILKALLKLASQSKLHPRCFAISDRLQLEEHPVAAGSFGDVWKGVIHGKAVAVKIMRVYLDRDVEALLQEISQEGLIWRQLSHPNLLPFFGAYHLEGTLGRLCLVSPWMENGDIARYLKTAPPTVNKLSLVLDVALGLEHLHCLKLVHGDLKALNILISRSGRAVLGDFGLSSVTDSKISTTGSMRKTGGTVRWQAPELFRGSPNSFASDVYAFACVCYEIFTGNIPFFELTTDIAVMFQVIQGNRPDRPNTIPDALWKLMEECWAANPSDRPTTTQLVFRLRDSPIGAVRSDPARDWDPWTTSKFRSSLEEHTLFLSCGAMEDWLQFVRRANSGGASAREAFLSVRNASAAARVG</sequence>
<comment type="caution">
    <text evidence="3">The sequence shown here is derived from an EMBL/GenBank/DDBJ whole genome shotgun (WGS) entry which is preliminary data.</text>
</comment>
<evidence type="ECO:0000256" key="1">
    <source>
        <dbReference type="SAM" id="MobiDB-lite"/>
    </source>
</evidence>
<dbReference type="SUPFAM" id="SSF56112">
    <property type="entry name" value="Protein kinase-like (PK-like)"/>
    <property type="match status" value="1"/>
</dbReference>
<evidence type="ECO:0000313" key="4">
    <source>
        <dbReference type="Proteomes" id="UP000636479"/>
    </source>
</evidence>
<dbReference type="InterPro" id="IPR011009">
    <property type="entry name" value="Kinase-like_dom_sf"/>
</dbReference>
<feature type="domain" description="Protein kinase" evidence="2">
    <location>
        <begin position="711"/>
        <end position="971"/>
    </location>
</feature>
<proteinExistence type="predicted"/>
<dbReference type="PRINTS" id="PR00109">
    <property type="entry name" value="TYRKINASE"/>
</dbReference>
<evidence type="ECO:0000259" key="2">
    <source>
        <dbReference type="PROSITE" id="PS50011"/>
    </source>
</evidence>
<name>A0A8H6S1Y8_9AGAR</name>
<dbReference type="GO" id="GO:0004674">
    <property type="term" value="F:protein serine/threonine kinase activity"/>
    <property type="evidence" value="ECO:0007669"/>
    <property type="project" value="TreeGrafter"/>
</dbReference>
<reference evidence="3" key="1">
    <citation type="submission" date="2020-05" db="EMBL/GenBank/DDBJ databases">
        <title>Mycena genomes resolve the evolution of fungal bioluminescence.</title>
        <authorList>
            <person name="Tsai I.J."/>
        </authorList>
    </citation>
    <scope>NUCLEOTIDE SEQUENCE</scope>
    <source>
        <strain evidence="3">171206Taipei</strain>
    </source>
</reference>
<dbReference type="CDD" id="cd13999">
    <property type="entry name" value="STKc_MAP3K-like"/>
    <property type="match status" value="1"/>
</dbReference>
<feature type="region of interest" description="Disordered" evidence="1">
    <location>
        <begin position="29"/>
        <end position="94"/>
    </location>
</feature>
<protein>
    <recommendedName>
        <fullName evidence="2">Protein kinase domain-containing protein</fullName>
    </recommendedName>
</protein>
<dbReference type="SMART" id="SM00220">
    <property type="entry name" value="S_TKc"/>
    <property type="match status" value="1"/>
</dbReference>
<dbReference type="AlphaFoldDB" id="A0A8H6S1Y8"/>
<dbReference type="InterPro" id="IPR001245">
    <property type="entry name" value="Ser-Thr/Tyr_kinase_cat_dom"/>
</dbReference>
<gene>
    <name evidence="3" type="ORF">MIND_01325500</name>
</gene>
<feature type="compositionally biased region" description="Polar residues" evidence="1">
    <location>
        <begin position="38"/>
        <end position="60"/>
    </location>
</feature>
<dbReference type="PANTHER" id="PTHR44329:SF214">
    <property type="entry name" value="PROTEIN KINASE DOMAIN-CONTAINING PROTEIN"/>
    <property type="match status" value="1"/>
</dbReference>
<dbReference type="Gene3D" id="1.10.510.10">
    <property type="entry name" value="Transferase(Phosphotransferase) domain 1"/>
    <property type="match status" value="1"/>
</dbReference>
<dbReference type="EMBL" id="JACAZF010000014">
    <property type="protein sequence ID" value="KAF7290843.1"/>
    <property type="molecule type" value="Genomic_DNA"/>
</dbReference>
<keyword evidence="4" id="KW-1185">Reference proteome</keyword>
<dbReference type="Proteomes" id="UP000636479">
    <property type="component" value="Unassembled WGS sequence"/>
</dbReference>